<organism evidence="1">
    <name type="scientific">marine metagenome</name>
    <dbReference type="NCBI Taxonomy" id="408172"/>
    <lineage>
        <taxon>unclassified sequences</taxon>
        <taxon>metagenomes</taxon>
        <taxon>ecological metagenomes</taxon>
    </lineage>
</organism>
<protein>
    <recommendedName>
        <fullName evidence="2">Methyltransferase domain-containing protein</fullName>
    </recommendedName>
</protein>
<dbReference type="SUPFAM" id="SSF53335">
    <property type="entry name" value="S-adenosyl-L-methionine-dependent methyltransferases"/>
    <property type="match status" value="1"/>
</dbReference>
<name>A0A382SJI7_9ZZZZ</name>
<dbReference type="Gene3D" id="3.40.50.150">
    <property type="entry name" value="Vaccinia Virus protein VP39"/>
    <property type="match status" value="1"/>
</dbReference>
<dbReference type="AlphaFoldDB" id="A0A382SJI7"/>
<proteinExistence type="predicted"/>
<reference evidence="1" key="1">
    <citation type="submission" date="2018-05" db="EMBL/GenBank/DDBJ databases">
        <authorList>
            <person name="Lanie J.A."/>
            <person name="Ng W.-L."/>
            <person name="Kazmierczak K.M."/>
            <person name="Andrzejewski T.M."/>
            <person name="Davidsen T.M."/>
            <person name="Wayne K.J."/>
            <person name="Tettelin H."/>
            <person name="Glass J.I."/>
            <person name="Rusch D."/>
            <person name="Podicherti R."/>
            <person name="Tsui H.-C.T."/>
            <person name="Winkler M.E."/>
        </authorList>
    </citation>
    <scope>NUCLEOTIDE SEQUENCE</scope>
</reference>
<gene>
    <name evidence="1" type="ORF">METZ01_LOCUS362586</name>
</gene>
<dbReference type="EMBL" id="UINC01129383">
    <property type="protein sequence ID" value="SVD09732.1"/>
    <property type="molecule type" value="Genomic_DNA"/>
</dbReference>
<feature type="non-terminal residue" evidence="1">
    <location>
        <position position="114"/>
    </location>
</feature>
<evidence type="ECO:0008006" key="2">
    <source>
        <dbReference type="Google" id="ProtNLM"/>
    </source>
</evidence>
<sequence>MKKRLYPWLALLTCPCLLFANPGKDAKDILAQSKVTGGLIVHLGCGTGDLLAELGKDERFLVHGLDQDNAKLKTARANISTQDYGRVSAERWVNPERHPYSDNLVNLLLIEDAG</sequence>
<dbReference type="InterPro" id="IPR029063">
    <property type="entry name" value="SAM-dependent_MTases_sf"/>
</dbReference>
<accession>A0A382SJI7</accession>
<evidence type="ECO:0000313" key="1">
    <source>
        <dbReference type="EMBL" id="SVD09732.1"/>
    </source>
</evidence>